<name>A0A183EFM2_9BILA</name>
<accession>A0A183EFM2</accession>
<proteinExistence type="predicted"/>
<reference evidence="1" key="1">
    <citation type="submission" date="2016-06" db="UniProtKB">
        <authorList>
            <consortium name="WormBaseParasite"/>
        </authorList>
    </citation>
    <scope>IDENTIFICATION</scope>
</reference>
<dbReference type="AlphaFoldDB" id="A0A183EFM2"/>
<organism evidence="1">
    <name type="scientific">Gongylonema pulchrum</name>
    <dbReference type="NCBI Taxonomy" id="637853"/>
    <lineage>
        <taxon>Eukaryota</taxon>
        <taxon>Metazoa</taxon>
        <taxon>Ecdysozoa</taxon>
        <taxon>Nematoda</taxon>
        <taxon>Chromadorea</taxon>
        <taxon>Rhabditida</taxon>
        <taxon>Spirurina</taxon>
        <taxon>Spiruromorpha</taxon>
        <taxon>Spiruroidea</taxon>
        <taxon>Gongylonematidae</taxon>
        <taxon>Gongylonema</taxon>
    </lineage>
</organism>
<evidence type="ECO:0000313" key="1">
    <source>
        <dbReference type="WBParaSite" id="GPUH_0001978801-mRNA-1"/>
    </source>
</evidence>
<protein>
    <submittedName>
        <fullName evidence="1">Ryanodine receptor 44F (inferred by orthology to a D. melanogaster protein)</fullName>
    </submittedName>
</protein>
<sequence>LLKYCLPRCTFKQLVEDILNDSGGSGNSETFRLVADILQRIAANTASAISAFANEKKLKIDLNAEQSWELYEKCSGEKLENALANCLILFHAVYDVRSIPQIVSPEKLDELERICDAAAQLLSQFGKYTCSSFTIHQINLS</sequence>
<dbReference type="WBParaSite" id="GPUH_0001978801-mRNA-1">
    <property type="protein sequence ID" value="GPUH_0001978801-mRNA-1"/>
    <property type="gene ID" value="GPUH_0001978801"/>
</dbReference>